<dbReference type="PANTHER" id="PTHR44757">
    <property type="entry name" value="DIGUANYLATE CYCLASE DGCP"/>
    <property type="match status" value="1"/>
</dbReference>
<evidence type="ECO:0000259" key="3">
    <source>
        <dbReference type="PROSITE" id="PS50113"/>
    </source>
</evidence>
<dbReference type="SMART" id="SM00086">
    <property type="entry name" value="PAC"/>
    <property type="match status" value="2"/>
</dbReference>
<evidence type="ECO:0000313" key="7">
    <source>
        <dbReference type="Proteomes" id="UP000649604"/>
    </source>
</evidence>
<proteinExistence type="predicted"/>
<dbReference type="PROSITE" id="PS50113">
    <property type="entry name" value="PAC"/>
    <property type="match status" value="2"/>
</dbReference>
<dbReference type="InterPro" id="IPR001633">
    <property type="entry name" value="EAL_dom"/>
</dbReference>
<feature type="domain" description="GGDEF" evidence="5">
    <location>
        <begin position="539"/>
        <end position="671"/>
    </location>
</feature>
<dbReference type="PROSITE" id="PS50883">
    <property type="entry name" value="EAL"/>
    <property type="match status" value="1"/>
</dbReference>
<evidence type="ECO:0000259" key="5">
    <source>
        <dbReference type="PROSITE" id="PS50887"/>
    </source>
</evidence>
<comment type="caution">
    <text evidence="6">The sequence shown here is derived from an EMBL/GenBank/DDBJ whole genome shotgun (WGS) entry which is preliminary data.</text>
</comment>
<feature type="coiled-coil region" evidence="1">
    <location>
        <begin position="327"/>
        <end position="369"/>
    </location>
</feature>
<dbReference type="InterPro" id="IPR013767">
    <property type="entry name" value="PAS_fold"/>
</dbReference>
<dbReference type="NCBIfam" id="TIGR00254">
    <property type="entry name" value="GGDEF"/>
    <property type="match status" value="1"/>
</dbReference>
<evidence type="ECO:0000256" key="1">
    <source>
        <dbReference type="SAM" id="Coils"/>
    </source>
</evidence>
<dbReference type="Pfam" id="PF00989">
    <property type="entry name" value="PAS"/>
    <property type="match status" value="1"/>
</dbReference>
<dbReference type="EMBL" id="WJJP01000195">
    <property type="protein sequence ID" value="MBD3324181.1"/>
    <property type="molecule type" value="Genomic_DNA"/>
</dbReference>
<evidence type="ECO:0000259" key="4">
    <source>
        <dbReference type="PROSITE" id="PS50883"/>
    </source>
</evidence>
<dbReference type="Gene3D" id="3.20.20.450">
    <property type="entry name" value="EAL domain"/>
    <property type="match status" value="1"/>
</dbReference>
<evidence type="ECO:0000313" key="6">
    <source>
        <dbReference type="EMBL" id="MBD3324181.1"/>
    </source>
</evidence>
<dbReference type="InterPro" id="IPR001610">
    <property type="entry name" value="PAC"/>
</dbReference>
<dbReference type="SUPFAM" id="SSF55073">
    <property type="entry name" value="Nucleotide cyclase"/>
    <property type="match status" value="1"/>
</dbReference>
<dbReference type="FunFam" id="3.30.70.270:FF:000001">
    <property type="entry name" value="Diguanylate cyclase domain protein"/>
    <property type="match status" value="1"/>
</dbReference>
<dbReference type="Gene3D" id="3.30.450.20">
    <property type="entry name" value="PAS domain"/>
    <property type="match status" value="2"/>
</dbReference>
<organism evidence="6 7">
    <name type="scientific">candidate division KSB3 bacterium</name>
    <dbReference type="NCBI Taxonomy" id="2044937"/>
    <lineage>
        <taxon>Bacteria</taxon>
        <taxon>candidate division KSB3</taxon>
    </lineage>
</organism>
<dbReference type="SMART" id="SM00052">
    <property type="entry name" value="EAL"/>
    <property type="match status" value="1"/>
</dbReference>
<dbReference type="InterPro" id="IPR052155">
    <property type="entry name" value="Biofilm_reg_signaling"/>
</dbReference>
<dbReference type="CDD" id="cd00130">
    <property type="entry name" value="PAS"/>
    <property type="match status" value="2"/>
</dbReference>
<dbReference type="NCBIfam" id="TIGR00229">
    <property type="entry name" value="sensory_box"/>
    <property type="match status" value="2"/>
</dbReference>
<dbReference type="InterPro" id="IPR000014">
    <property type="entry name" value="PAS"/>
</dbReference>
<dbReference type="Pfam" id="PF00563">
    <property type="entry name" value="EAL"/>
    <property type="match status" value="1"/>
</dbReference>
<name>A0A9D5Q5S9_9BACT</name>
<dbReference type="InterPro" id="IPR000700">
    <property type="entry name" value="PAS-assoc_C"/>
</dbReference>
<dbReference type="CDD" id="cd01949">
    <property type="entry name" value="GGDEF"/>
    <property type="match status" value="1"/>
</dbReference>
<feature type="domain" description="EAL" evidence="4">
    <location>
        <begin position="680"/>
        <end position="933"/>
    </location>
</feature>
<dbReference type="FunFam" id="3.20.20.450:FF:000001">
    <property type="entry name" value="Cyclic di-GMP phosphodiesterase yahA"/>
    <property type="match status" value="1"/>
</dbReference>
<keyword evidence="1" id="KW-0175">Coiled coil</keyword>
<dbReference type="InterPro" id="IPR035919">
    <property type="entry name" value="EAL_sf"/>
</dbReference>
<sequence>MEAGQPRKQANAGGIRTMVSDRLRRGGSMWPSPSRMVEDETMYADTIRQTLEHLTLKDAAPKHLRVLLAGEHAMFSQPLSDTEASDLSYEIVRCGQGHEVVAAVSTAHEEGRSFALACVPVRKHSESEDLRLIAQVRRADPHLELLLIPDDALDSQALTAHVPPADKLLILPPQAPLAQGIAVLGVKWSLEQAFHHLQDTLKQQCQECRQVQDYWHPLQRAVEMMQLGVLITNLEGHIIYSNPAMAAMHGYQVEELIGQQMTFLTSPDLRKPPTVAQVASWNGLMRESLHLRKDGTTFPVWLMSEIVQNAEGEPWAIVTSCEDITDRKAAEKELKHHRDHLEEMVKERTAELQQTNTQLQQEILEHTRTTEALQKSEKRYRTVLEAAPDPVMVCDADERVTYLNPAFSRVFGWTLDAVQGQQIEFVPKEYQVENWLILTKIRQGETVSGCETTRLTQEGNRVEVSISGAGFFDPDGNLLGSVLTIQDITKRKQSEQEIEFIAYHDMLTGLHNRKSFYVQLEDRLLQVWDHDEEKRRIGDKWAIMFLDLDNFKHVNDTLGHDIGDELLKMIAKRLSQCVRKTDYIFRLGGDEFTILLNDLSDDTDVARVAQKIRQEIAQSYSVKGYEIYATVSIGISLYPNDGKDVETLVKNADMAMYAAKEEKQGYRFFTEEMNQKALERMRLESSLRNALQQKEFVIHYQPLINDQNQIVGTEALLRWHHPELGLISPSRFIPLAEETGAIVPIGKWVLHMACQQTKKWHDMGYTDLFVSVNLSTRQFKETDLIETIEQVLEITGLPPNALKLEVTESGIMENPDRAVKKMTLLRTKGVQFSIDDFGTGYSSLSYLKRFPIDTLKIDRSFVLDSLHDKNDQEIIKMIISMARILNIETVAEGVETQQQHDFLVEQGCRMMQGYYLGWPVADDQLEELLHTQHLRQRDE</sequence>
<dbReference type="Proteomes" id="UP000649604">
    <property type="component" value="Unassembled WGS sequence"/>
</dbReference>
<dbReference type="PROSITE" id="PS50112">
    <property type="entry name" value="PAS"/>
    <property type="match status" value="2"/>
</dbReference>
<dbReference type="InterPro" id="IPR000160">
    <property type="entry name" value="GGDEF_dom"/>
</dbReference>
<dbReference type="InterPro" id="IPR035965">
    <property type="entry name" value="PAS-like_dom_sf"/>
</dbReference>
<feature type="domain" description="PAS" evidence="2">
    <location>
        <begin position="376"/>
        <end position="429"/>
    </location>
</feature>
<dbReference type="AlphaFoldDB" id="A0A9D5Q5S9"/>
<dbReference type="Pfam" id="PF13426">
    <property type="entry name" value="PAS_9"/>
    <property type="match status" value="1"/>
</dbReference>
<feature type="domain" description="PAC" evidence="3">
    <location>
        <begin position="448"/>
        <end position="500"/>
    </location>
</feature>
<dbReference type="GO" id="GO:0006355">
    <property type="term" value="P:regulation of DNA-templated transcription"/>
    <property type="evidence" value="ECO:0007669"/>
    <property type="project" value="InterPro"/>
</dbReference>
<evidence type="ECO:0000259" key="2">
    <source>
        <dbReference type="PROSITE" id="PS50112"/>
    </source>
</evidence>
<feature type="domain" description="PAS" evidence="2">
    <location>
        <begin position="218"/>
        <end position="268"/>
    </location>
</feature>
<dbReference type="PROSITE" id="PS50887">
    <property type="entry name" value="GGDEF"/>
    <property type="match status" value="1"/>
</dbReference>
<dbReference type="Pfam" id="PF00990">
    <property type="entry name" value="GGDEF"/>
    <property type="match status" value="1"/>
</dbReference>
<gene>
    <name evidence="6" type="ORF">GF339_06325</name>
</gene>
<dbReference type="CDD" id="cd01948">
    <property type="entry name" value="EAL"/>
    <property type="match status" value="1"/>
</dbReference>
<dbReference type="Gene3D" id="3.30.70.270">
    <property type="match status" value="1"/>
</dbReference>
<reference evidence="6" key="1">
    <citation type="submission" date="2019-11" db="EMBL/GenBank/DDBJ databases">
        <title>Microbial mats filling the niche in hypersaline microbial mats.</title>
        <authorList>
            <person name="Wong H.L."/>
            <person name="Macleod F.I."/>
            <person name="White R.A. III"/>
            <person name="Burns B.P."/>
        </authorList>
    </citation>
    <scope>NUCLEOTIDE SEQUENCE</scope>
    <source>
        <strain evidence="6">Rbin_158</strain>
    </source>
</reference>
<dbReference type="SUPFAM" id="SSF141868">
    <property type="entry name" value="EAL domain-like"/>
    <property type="match status" value="1"/>
</dbReference>
<dbReference type="SUPFAM" id="SSF55785">
    <property type="entry name" value="PYP-like sensor domain (PAS domain)"/>
    <property type="match status" value="2"/>
</dbReference>
<feature type="domain" description="PAC" evidence="3">
    <location>
        <begin position="284"/>
        <end position="336"/>
    </location>
</feature>
<dbReference type="SMART" id="SM00091">
    <property type="entry name" value="PAS"/>
    <property type="match status" value="2"/>
</dbReference>
<protein>
    <submittedName>
        <fullName evidence="6">EAL domain-containing protein</fullName>
    </submittedName>
</protein>
<dbReference type="InterPro" id="IPR043128">
    <property type="entry name" value="Rev_trsase/Diguanyl_cyclase"/>
</dbReference>
<dbReference type="PANTHER" id="PTHR44757:SF2">
    <property type="entry name" value="BIOFILM ARCHITECTURE MAINTENANCE PROTEIN MBAA"/>
    <property type="match status" value="1"/>
</dbReference>
<dbReference type="SMART" id="SM00267">
    <property type="entry name" value="GGDEF"/>
    <property type="match status" value="1"/>
</dbReference>
<accession>A0A9D5Q5S9</accession>
<dbReference type="InterPro" id="IPR029787">
    <property type="entry name" value="Nucleotide_cyclase"/>
</dbReference>